<evidence type="ECO:0000313" key="2">
    <source>
        <dbReference type="Proteomes" id="UP000467700"/>
    </source>
</evidence>
<keyword evidence="2" id="KW-1185">Reference proteome</keyword>
<reference evidence="1 2" key="1">
    <citation type="submission" date="2020-01" db="EMBL/GenBank/DDBJ databases">
        <authorList>
            <person name="Gupta K D."/>
        </authorList>
    </citation>
    <scope>NUCLEOTIDE SEQUENCE [LARGE SCALE GENOMIC DNA]</scope>
</reference>
<comment type="caution">
    <text evidence="1">The sequence shown here is derived from an EMBL/GenBank/DDBJ whole genome shotgun (WGS) entry which is preliminary data.</text>
</comment>
<protein>
    <submittedName>
        <fullName evidence="1">Uncharacterized protein</fullName>
    </submittedName>
</protein>
<name>A0A8S0VU28_CYCAE</name>
<dbReference type="AlphaFoldDB" id="A0A8S0VU28"/>
<organism evidence="1 2">
    <name type="scientific">Cyclocybe aegerita</name>
    <name type="common">Black poplar mushroom</name>
    <name type="synonym">Agrocybe aegerita</name>
    <dbReference type="NCBI Taxonomy" id="1973307"/>
    <lineage>
        <taxon>Eukaryota</taxon>
        <taxon>Fungi</taxon>
        <taxon>Dikarya</taxon>
        <taxon>Basidiomycota</taxon>
        <taxon>Agaricomycotina</taxon>
        <taxon>Agaricomycetes</taxon>
        <taxon>Agaricomycetidae</taxon>
        <taxon>Agaricales</taxon>
        <taxon>Agaricineae</taxon>
        <taxon>Bolbitiaceae</taxon>
        <taxon>Cyclocybe</taxon>
    </lineage>
</organism>
<accession>A0A8S0VU28</accession>
<proteinExistence type="predicted"/>
<evidence type="ECO:0000313" key="1">
    <source>
        <dbReference type="EMBL" id="CAA7269499.1"/>
    </source>
</evidence>
<gene>
    <name evidence="1" type="ORF">AAE3_LOCUS11793</name>
</gene>
<sequence>MDSARPLHAVPGVLQDVPSITGTVHVAEDKEKAGALAAPRRGVSYIKKPPLSLKNLLEEDVRSISLREEIRNQVWGDVELSVYDDAKEHPYRNAQTIFPRVRFGFGSRRRIRDRNVL</sequence>
<dbReference type="EMBL" id="CACVBS010000079">
    <property type="protein sequence ID" value="CAA7269499.1"/>
    <property type="molecule type" value="Genomic_DNA"/>
</dbReference>
<dbReference type="Proteomes" id="UP000467700">
    <property type="component" value="Unassembled WGS sequence"/>
</dbReference>